<keyword evidence="2" id="KW-1185">Reference proteome</keyword>
<dbReference type="AlphaFoldDB" id="A0AAU9USU6"/>
<sequence length="115" mass="13684">MLHYMVTLIFPIRGHSYMECDRNMAFINQKARIGLPEEWAEHKREARQMPKPFNGIECSQDALKDWTACEFSIQKEHPRLLFYRNFSYSQRELSVVNTPFSFQSMREGVNDGEFK</sequence>
<evidence type="ECO:0000313" key="1">
    <source>
        <dbReference type="EMBL" id="CAH2101147.1"/>
    </source>
</evidence>
<gene>
    <name evidence="1" type="ORF">EEDITHA_LOCUS15935</name>
</gene>
<protein>
    <submittedName>
        <fullName evidence="1">Uncharacterized protein</fullName>
    </submittedName>
</protein>
<proteinExistence type="predicted"/>
<evidence type="ECO:0000313" key="2">
    <source>
        <dbReference type="Proteomes" id="UP001153954"/>
    </source>
</evidence>
<dbReference type="EMBL" id="CAKOGL010000023">
    <property type="protein sequence ID" value="CAH2101147.1"/>
    <property type="molecule type" value="Genomic_DNA"/>
</dbReference>
<accession>A0AAU9USU6</accession>
<organism evidence="1 2">
    <name type="scientific">Euphydryas editha</name>
    <name type="common">Edith's checkerspot</name>
    <dbReference type="NCBI Taxonomy" id="104508"/>
    <lineage>
        <taxon>Eukaryota</taxon>
        <taxon>Metazoa</taxon>
        <taxon>Ecdysozoa</taxon>
        <taxon>Arthropoda</taxon>
        <taxon>Hexapoda</taxon>
        <taxon>Insecta</taxon>
        <taxon>Pterygota</taxon>
        <taxon>Neoptera</taxon>
        <taxon>Endopterygota</taxon>
        <taxon>Lepidoptera</taxon>
        <taxon>Glossata</taxon>
        <taxon>Ditrysia</taxon>
        <taxon>Papilionoidea</taxon>
        <taxon>Nymphalidae</taxon>
        <taxon>Nymphalinae</taxon>
        <taxon>Euphydryas</taxon>
    </lineage>
</organism>
<reference evidence="1" key="1">
    <citation type="submission" date="2022-03" db="EMBL/GenBank/DDBJ databases">
        <authorList>
            <person name="Tunstrom K."/>
        </authorList>
    </citation>
    <scope>NUCLEOTIDE SEQUENCE</scope>
</reference>
<dbReference type="Proteomes" id="UP001153954">
    <property type="component" value="Unassembled WGS sequence"/>
</dbReference>
<name>A0AAU9USU6_EUPED</name>
<comment type="caution">
    <text evidence="1">The sequence shown here is derived from an EMBL/GenBank/DDBJ whole genome shotgun (WGS) entry which is preliminary data.</text>
</comment>